<reference evidence="4 5" key="1">
    <citation type="journal article" date="2016" name="Nat. Commun.">
        <title>Ectomycorrhizal ecology is imprinted in the genome of the dominant symbiotic fungus Cenococcum geophilum.</title>
        <authorList>
            <consortium name="DOE Joint Genome Institute"/>
            <person name="Peter M."/>
            <person name="Kohler A."/>
            <person name="Ohm R.A."/>
            <person name="Kuo A."/>
            <person name="Krutzmann J."/>
            <person name="Morin E."/>
            <person name="Arend M."/>
            <person name="Barry K.W."/>
            <person name="Binder M."/>
            <person name="Choi C."/>
            <person name="Clum A."/>
            <person name="Copeland A."/>
            <person name="Grisel N."/>
            <person name="Haridas S."/>
            <person name="Kipfer T."/>
            <person name="LaButti K."/>
            <person name="Lindquist E."/>
            <person name="Lipzen A."/>
            <person name="Maire R."/>
            <person name="Meier B."/>
            <person name="Mihaltcheva S."/>
            <person name="Molinier V."/>
            <person name="Murat C."/>
            <person name="Poggeler S."/>
            <person name="Quandt C.A."/>
            <person name="Sperisen C."/>
            <person name="Tritt A."/>
            <person name="Tisserant E."/>
            <person name="Crous P.W."/>
            <person name="Henrissat B."/>
            <person name="Nehls U."/>
            <person name="Egli S."/>
            <person name="Spatafora J.W."/>
            <person name="Grigoriev I.V."/>
            <person name="Martin F.M."/>
        </authorList>
    </citation>
    <scope>NUCLEOTIDE SEQUENCE [LARGE SCALE GENOMIC DNA]</scope>
    <source>
        <strain evidence="4 5">CBS 207.34</strain>
    </source>
</reference>
<dbReference type="InterPro" id="IPR043171">
    <property type="entry name" value="Ap4A_phos1/2-like"/>
</dbReference>
<dbReference type="Pfam" id="PF09830">
    <property type="entry name" value="ATP_transf"/>
    <property type="match status" value="1"/>
</dbReference>
<dbReference type="GO" id="GO:0003877">
    <property type="term" value="F:ATP:ADP adenylyltransferase activity"/>
    <property type="evidence" value="ECO:0007669"/>
    <property type="project" value="InterPro"/>
</dbReference>
<dbReference type="InterPro" id="IPR045759">
    <property type="entry name" value="Ap4A_phos1/2_N"/>
</dbReference>
<dbReference type="EMBL" id="KV748572">
    <property type="protein sequence ID" value="OCL14455.1"/>
    <property type="molecule type" value="Genomic_DNA"/>
</dbReference>
<sequence length="352" mass="39163">MLLGLSEPLSSLVESKFKAAQAAKSLIFSPTELTVIHTTTGLPFQLRYCPSLAKKPTAQKNETPRTKKLDPFDNPPSDLLITSVPTTNPTHLLVLNKFPIISEHFILATKTNKLQTDQLEQDDLEVTYACLKAWGNGHAHERNKRLFAFFNSGEHSGASQPHRHLQFLPVERMMNEEKCSGWELLMDQIMATPQSVTKGVPSLKQYPKLPFTHYASVLPSNPTGPQLLKIYQDLYKAAVTSVNEHVQSHPNDLEIYPKEDGSLSISYNLAMTTSAMAICPRRREGNMLQQDDGSDVGFVALNGTILAGTLMVKYQEEWDVLRAEPAKLNTLLEAIGIPVETEDNKGNGKNRL</sequence>
<evidence type="ECO:0000313" key="4">
    <source>
        <dbReference type="EMBL" id="OCL14455.1"/>
    </source>
</evidence>
<gene>
    <name evidence="4" type="ORF">AOQ84DRAFT_281025</name>
</gene>
<dbReference type="PANTHER" id="PTHR38420">
    <property type="entry name" value="AP-4-A PHOSPHORYLASE II"/>
    <property type="match status" value="1"/>
</dbReference>
<dbReference type="Pfam" id="PF19327">
    <property type="entry name" value="Ap4A_phos_N"/>
    <property type="match status" value="1"/>
</dbReference>
<evidence type="ECO:0000259" key="3">
    <source>
        <dbReference type="Pfam" id="PF19327"/>
    </source>
</evidence>
<evidence type="ECO:0000313" key="5">
    <source>
        <dbReference type="Proteomes" id="UP000250140"/>
    </source>
</evidence>
<evidence type="ECO:0000259" key="2">
    <source>
        <dbReference type="Pfam" id="PF09830"/>
    </source>
</evidence>
<dbReference type="InterPro" id="IPR019200">
    <property type="entry name" value="ATP_adenylylTrfase_C"/>
</dbReference>
<dbReference type="OrthoDB" id="10267950at2759"/>
<dbReference type="SUPFAM" id="SSF54197">
    <property type="entry name" value="HIT-like"/>
    <property type="match status" value="1"/>
</dbReference>
<dbReference type="GO" id="GO:0005524">
    <property type="term" value="F:ATP binding"/>
    <property type="evidence" value="ECO:0007669"/>
    <property type="project" value="InterPro"/>
</dbReference>
<evidence type="ECO:0000256" key="1">
    <source>
        <dbReference type="SAM" id="MobiDB-lite"/>
    </source>
</evidence>
<accession>A0A8E2FC51</accession>
<dbReference type="Proteomes" id="UP000250140">
    <property type="component" value="Unassembled WGS sequence"/>
</dbReference>
<feature type="domain" description="ATP adenylyltransferase C-terminal" evidence="2">
    <location>
        <begin position="207"/>
        <end position="338"/>
    </location>
</feature>
<dbReference type="InterPro" id="IPR036265">
    <property type="entry name" value="HIT-like_sf"/>
</dbReference>
<dbReference type="InterPro" id="IPR009163">
    <property type="entry name" value="Ap4A_phos1/2"/>
</dbReference>
<dbReference type="Gene3D" id="3.30.428.70">
    <property type="match status" value="1"/>
</dbReference>
<feature type="region of interest" description="Disordered" evidence="1">
    <location>
        <begin position="55"/>
        <end position="74"/>
    </location>
</feature>
<feature type="compositionally biased region" description="Basic and acidic residues" evidence="1">
    <location>
        <begin position="62"/>
        <end position="71"/>
    </location>
</feature>
<organism evidence="4 5">
    <name type="scientific">Glonium stellatum</name>
    <dbReference type="NCBI Taxonomy" id="574774"/>
    <lineage>
        <taxon>Eukaryota</taxon>
        <taxon>Fungi</taxon>
        <taxon>Dikarya</taxon>
        <taxon>Ascomycota</taxon>
        <taxon>Pezizomycotina</taxon>
        <taxon>Dothideomycetes</taxon>
        <taxon>Pleosporomycetidae</taxon>
        <taxon>Gloniales</taxon>
        <taxon>Gloniaceae</taxon>
        <taxon>Glonium</taxon>
    </lineage>
</organism>
<dbReference type="PANTHER" id="PTHR38420:SF3">
    <property type="entry name" value="5',5'''-P-1,P-4-TETRAPHOSPHATE PHOSPHORYLASE 2"/>
    <property type="match status" value="1"/>
</dbReference>
<protein>
    <submittedName>
        <fullName evidence="4">Ap4A phosphorylase-like protein II</fullName>
    </submittedName>
</protein>
<feature type="domain" description="Ap4A phosphorylase 1/2 N-terminal" evidence="3">
    <location>
        <begin position="9"/>
        <end position="177"/>
    </location>
</feature>
<name>A0A8E2FC51_9PEZI</name>
<proteinExistence type="predicted"/>
<keyword evidence="5" id="KW-1185">Reference proteome</keyword>
<dbReference type="AlphaFoldDB" id="A0A8E2FC51"/>
<dbReference type="GO" id="GO:0009117">
    <property type="term" value="P:nucleotide metabolic process"/>
    <property type="evidence" value="ECO:0007669"/>
    <property type="project" value="InterPro"/>
</dbReference>